<keyword evidence="4" id="KW-0804">Transcription</keyword>
<gene>
    <name evidence="7" type="ORF">P153DRAFT_361995</name>
</gene>
<keyword evidence="2" id="KW-0479">Metal-binding</keyword>
<protein>
    <recommendedName>
        <fullName evidence="9">Transcription factor domain-containing protein</fullName>
    </recommendedName>
</protein>
<dbReference type="GO" id="GO:0046872">
    <property type="term" value="F:metal ion binding"/>
    <property type="evidence" value="ECO:0007669"/>
    <property type="project" value="UniProtKB-KW"/>
</dbReference>
<dbReference type="AlphaFoldDB" id="A0A6A5ZYH2"/>
<dbReference type="EMBL" id="ML977527">
    <property type="protein sequence ID" value="KAF2123428.1"/>
    <property type="molecule type" value="Genomic_DNA"/>
</dbReference>
<dbReference type="PANTHER" id="PTHR47338:SF9">
    <property type="entry name" value="ZN(II)2CYS6 TRANSCRIPTION FACTOR (EUROFUNG)"/>
    <property type="match status" value="1"/>
</dbReference>
<organism evidence="7 8">
    <name type="scientific">Dothidotthia symphoricarpi CBS 119687</name>
    <dbReference type="NCBI Taxonomy" id="1392245"/>
    <lineage>
        <taxon>Eukaryota</taxon>
        <taxon>Fungi</taxon>
        <taxon>Dikarya</taxon>
        <taxon>Ascomycota</taxon>
        <taxon>Pezizomycotina</taxon>
        <taxon>Dothideomycetes</taxon>
        <taxon>Pleosporomycetidae</taxon>
        <taxon>Pleosporales</taxon>
        <taxon>Dothidotthiaceae</taxon>
        <taxon>Dothidotthia</taxon>
    </lineage>
</organism>
<dbReference type="InterPro" id="IPR050815">
    <property type="entry name" value="TF_fung"/>
</dbReference>
<proteinExistence type="predicted"/>
<evidence type="ECO:0000256" key="5">
    <source>
        <dbReference type="ARBA" id="ARBA00023242"/>
    </source>
</evidence>
<dbReference type="PANTHER" id="PTHR47338">
    <property type="entry name" value="ZN(II)2CYS6 TRANSCRIPTION FACTOR (EUROFUNG)-RELATED"/>
    <property type="match status" value="1"/>
</dbReference>
<accession>A0A6A5ZYH2</accession>
<evidence type="ECO:0000313" key="7">
    <source>
        <dbReference type="EMBL" id="KAF2123428.1"/>
    </source>
</evidence>
<evidence type="ECO:0000256" key="3">
    <source>
        <dbReference type="ARBA" id="ARBA00023015"/>
    </source>
</evidence>
<evidence type="ECO:0000313" key="8">
    <source>
        <dbReference type="Proteomes" id="UP000799771"/>
    </source>
</evidence>
<dbReference type="GO" id="GO:0000981">
    <property type="term" value="F:DNA-binding transcription factor activity, RNA polymerase II-specific"/>
    <property type="evidence" value="ECO:0007669"/>
    <property type="project" value="InterPro"/>
</dbReference>
<evidence type="ECO:0000256" key="4">
    <source>
        <dbReference type="ARBA" id="ARBA00023163"/>
    </source>
</evidence>
<feature type="compositionally biased region" description="Polar residues" evidence="6">
    <location>
        <begin position="29"/>
        <end position="46"/>
    </location>
</feature>
<evidence type="ECO:0000256" key="1">
    <source>
        <dbReference type="ARBA" id="ARBA00004123"/>
    </source>
</evidence>
<name>A0A6A5ZYH2_9PLEO</name>
<keyword evidence="5" id="KW-0539">Nucleus</keyword>
<keyword evidence="3" id="KW-0805">Transcription regulation</keyword>
<dbReference type="RefSeq" id="XP_033517822.1">
    <property type="nucleotide sequence ID" value="XM_033667049.1"/>
</dbReference>
<sequence length="606" mass="67351">MLNQLAAAIDLQRPSAPSEPSIYRALSDEPSTTQSSRDPATQSSPTFPVAEPNSMHRCMQDLQLPEAVISEGIELYFANHCNQPCPILAYSGLLEPKPGDLLPPIILYPMLALSLRSCGHSFFSDKTEIRDCLTKLTQLSWELLCKAYCAFDIDDAYFQGLCLLAQVDSGDGRSDRARAQVALGLRLAQGSGMLGINSLNGLELADRARRQEIVWSLFMLDRMLLGGNTRDPSSPITAFELPVIQGGPSHPDILPQLSEVDISLSSVESGVIVSPQSAVCLQVQIIRIWECVMANIAQPPSSTDVPLWRHDSPRAAILTRLLDFQMRCETAGHSLSCTGSPTRVLEEPGLANYFLIWLRFQLIHCVINCCLNHPFIIHIKTIKLEHRVPLTFLQKSYEFSLIHANWVFRLLNDMDDAGLVLHDPFIGHIVAIAASIHLEHTISQYPTVAASAKQKFEKCLGFVRGLSQEWPNMQVTASLLEQLQLRIRHRSNMNSVEEEYDGAAPPNGARQVHLEEEDLQLMWRLFDFASTSTKLHADYALDEEWAPDMTIIPQNADDVPIDMDFHIPRNPHASTGMLVQATNSSMPNIAVGSIYSFGTFDIPYGD</sequence>
<dbReference type="OrthoDB" id="424974at2759"/>
<evidence type="ECO:0008006" key="9">
    <source>
        <dbReference type="Google" id="ProtNLM"/>
    </source>
</evidence>
<dbReference type="Proteomes" id="UP000799771">
    <property type="component" value="Unassembled WGS sequence"/>
</dbReference>
<dbReference type="GeneID" id="54407481"/>
<dbReference type="CDD" id="cd12148">
    <property type="entry name" value="fungal_TF_MHR"/>
    <property type="match status" value="1"/>
</dbReference>
<dbReference type="GO" id="GO:0005634">
    <property type="term" value="C:nucleus"/>
    <property type="evidence" value="ECO:0007669"/>
    <property type="project" value="UniProtKB-SubCell"/>
</dbReference>
<evidence type="ECO:0000256" key="2">
    <source>
        <dbReference type="ARBA" id="ARBA00022723"/>
    </source>
</evidence>
<comment type="subcellular location">
    <subcellularLocation>
        <location evidence="1">Nucleus</location>
    </subcellularLocation>
</comment>
<evidence type="ECO:0000256" key="6">
    <source>
        <dbReference type="SAM" id="MobiDB-lite"/>
    </source>
</evidence>
<feature type="region of interest" description="Disordered" evidence="6">
    <location>
        <begin position="9"/>
        <end position="51"/>
    </location>
</feature>
<reference evidence="7" key="1">
    <citation type="journal article" date="2020" name="Stud. Mycol.">
        <title>101 Dothideomycetes genomes: a test case for predicting lifestyles and emergence of pathogens.</title>
        <authorList>
            <person name="Haridas S."/>
            <person name="Albert R."/>
            <person name="Binder M."/>
            <person name="Bloem J."/>
            <person name="Labutti K."/>
            <person name="Salamov A."/>
            <person name="Andreopoulos B."/>
            <person name="Baker S."/>
            <person name="Barry K."/>
            <person name="Bills G."/>
            <person name="Bluhm B."/>
            <person name="Cannon C."/>
            <person name="Castanera R."/>
            <person name="Culley D."/>
            <person name="Daum C."/>
            <person name="Ezra D."/>
            <person name="Gonzalez J."/>
            <person name="Henrissat B."/>
            <person name="Kuo A."/>
            <person name="Liang C."/>
            <person name="Lipzen A."/>
            <person name="Lutzoni F."/>
            <person name="Magnuson J."/>
            <person name="Mondo S."/>
            <person name="Nolan M."/>
            <person name="Ohm R."/>
            <person name="Pangilinan J."/>
            <person name="Park H.-J."/>
            <person name="Ramirez L."/>
            <person name="Alfaro M."/>
            <person name="Sun H."/>
            <person name="Tritt A."/>
            <person name="Yoshinaga Y."/>
            <person name="Zwiers L.-H."/>
            <person name="Turgeon B."/>
            <person name="Goodwin S."/>
            <person name="Spatafora J."/>
            <person name="Crous P."/>
            <person name="Grigoriev I."/>
        </authorList>
    </citation>
    <scope>NUCLEOTIDE SEQUENCE</scope>
    <source>
        <strain evidence="7">CBS 119687</strain>
    </source>
</reference>
<keyword evidence="8" id="KW-1185">Reference proteome</keyword>